<reference evidence="2 3" key="1">
    <citation type="submission" date="2024-04" db="EMBL/GenBank/DDBJ databases">
        <authorList>
            <person name="Fracassetti M."/>
        </authorList>
    </citation>
    <scope>NUCLEOTIDE SEQUENCE [LARGE SCALE GENOMIC DNA]</scope>
</reference>
<organism evidence="2 3">
    <name type="scientific">Linum trigynum</name>
    <dbReference type="NCBI Taxonomy" id="586398"/>
    <lineage>
        <taxon>Eukaryota</taxon>
        <taxon>Viridiplantae</taxon>
        <taxon>Streptophyta</taxon>
        <taxon>Embryophyta</taxon>
        <taxon>Tracheophyta</taxon>
        <taxon>Spermatophyta</taxon>
        <taxon>Magnoliopsida</taxon>
        <taxon>eudicotyledons</taxon>
        <taxon>Gunneridae</taxon>
        <taxon>Pentapetalae</taxon>
        <taxon>rosids</taxon>
        <taxon>fabids</taxon>
        <taxon>Malpighiales</taxon>
        <taxon>Linaceae</taxon>
        <taxon>Linum</taxon>
    </lineage>
</organism>
<dbReference type="InterPro" id="IPR025558">
    <property type="entry name" value="DUF4283"/>
</dbReference>
<evidence type="ECO:0000313" key="3">
    <source>
        <dbReference type="Proteomes" id="UP001497516"/>
    </source>
</evidence>
<dbReference type="AlphaFoldDB" id="A0AAV2G0A1"/>
<protein>
    <recommendedName>
        <fullName evidence="1">DUF4283 domain-containing protein</fullName>
    </recommendedName>
</protein>
<accession>A0AAV2G0A1</accession>
<gene>
    <name evidence="2" type="ORF">LTRI10_LOCUS43557</name>
</gene>
<feature type="domain" description="DUF4283" evidence="1">
    <location>
        <begin position="55"/>
        <end position="105"/>
    </location>
</feature>
<dbReference type="Proteomes" id="UP001497516">
    <property type="component" value="Chromosome 7"/>
</dbReference>
<dbReference type="EMBL" id="OZ034820">
    <property type="protein sequence ID" value="CAL1403642.1"/>
    <property type="molecule type" value="Genomic_DNA"/>
</dbReference>
<name>A0AAV2G0A1_9ROSI</name>
<evidence type="ECO:0000313" key="2">
    <source>
        <dbReference type="EMBL" id="CAL1403642.1"/>
    </source>
</evidence>
<evidence type="ECO:0000259" key="1">
    <source>
        <dbReference type="Pfam" id="PF14111"/>
    </source>
</evidence>
<keyword evidence="3" id="KW-1185">Reference proteome</keyword>
<dbReference type="Pfam" id="PF14111">
    <property type="entry name" value="DUF4283"/>
    <property type="match status" value="1"/>
</dbReference>
<sequence length="110" mass="12104">MTAVADGASSGAVGGGRSWASLFAVSEDSKLEFYELEMVNGSIRIPKAVMEEGARQWKHSLVGQFLGAPPSLATIRFWANWLWGREGEVCVSWLEDHLILFKFPTDAVCQ</sequence>
<proteinExistence type="predicted"/>